<dbReference type="VEuPathDB" id="FungiDB:PPTG_23868"/>
<dbReference type="RefSeq" id="XP_008911890.1">
    <property type="nucleotide sequence ID" value="XM_008913642.1"/>
</dbReference>
<sequence>MNPVKGSPHDGLAMALELECILKQALGMNGELRLLSLTMRANTDGLNSI</sequence>
<gene>
    <name evidence="1" type="ORF">PPTG_23868</name>
</gene>
<evidence type="ECO:0000313" key="1">
    <source>
        <dbReference type="EMBL" id="ETN02933.1"/>
    </source>
</evidence>
<dbReference type="GeneID" id="20192467"/>
<name>W2PPL5_PHYN3</name>
<dbReference type="AlphaFoldDB" id="W2PPL5"/>
<dbReference type="Proteomes" id="UP000018817">
    <property type="component" value="Unassembled WGS sequence"/>
</dbReference>
<reference evidence="1 2" key="2">
    <citation type="submission" date="2013-11" db="EMBL/GenBank/DDBJ databases">
        <title>The Genome Sequence of Phytophthora parasitica INRA-310.</title>
        <authorList>
            <consortium name="The Broad Institute Genomics Platform"/>
            <person name="Russ C."/>
            <person name="Tyler B."/>
            <person name="Panabieres F."/>
            <person name="Shan W."/>
            <person name="Tripathy S."/>
            <person name="Grunwald N."/>
            <person name="Machado M."/>
            <person name="Johnson C.S."/>
            <person name="Arredondo F."/>
            <person name="Hong C."/>
            <person name="Coffey M."/>
            <person name="Young S.K."/>
            <person name="Zeng Q."/>
            <person name="Gargeya S."/>
            <person name="Fitzgerald M."/>
            <person name="Abouelleil A."/>
            <person name="Alvarado L."/>
            <person name="Chapman S.B."/>
            <person name="Gainer-Dewar J."/>
            <person name="Goldberg J."/>
            <person name="Griggs A."/>
            <person name="Gujja S."/>
            <person name="Hansen M."/>
            <person name="Howarth C."/>
            <person name="Imamovic A."/>
            <person name="Ireland A."/>
            <person name="Larimer J."/>
            <person name="McCowan C."/>
            <person name="Murphy C."/>
            <person name="Pearson M."/>
            <person name="Poon T.W."/>
            <person name="Priest M."/>
            <person name="Roberts A."/>
            <person name="Saif S."/>
            <person name="Shea T."/>
            <person name="Sykes S."/>
            <person name="Wortman J."/>
            <person name="Nusbaum C."/>
            <person name="Birren B."/>
        </authorList>
    </citation>
    <scope>NUCLEOTIDE SEQUENCE [LARGE SCALE GENOMIC DNA]</scope>
    <source>
        <strain evidence="1 2">INRA-310</strain>
    </source>
</reference>
<evidence type="ECO:0000313" key="2">
    <source>
        <dbReference type="Proteomes" id="UP000018817"/>
    </source>
</evidence>
<dbReference type="EMBL" id="KI669614">
    <property type="protein sequence ID" value="ETN02933.1"/>
    <property type="molecule type" value="Genomic_DNA"/>
</dbReference>
<organism evidence="1 2">
    <name type="scientific">Phytophthora nicotianae (strain INRA-310)</name>
    <name type="common">Phytophthora parasitica</name>
    <dbReference type="NCBI Taxonomy" id="761204"/>
    <lineage>
        <taxon>Eukaryota</taxon>
        <taxon>Sar</taxon>
        <taxon>Stramenopiles</taxon>
        <taxon>Oomycota</taxon>
        <taxon>Peronosporomycetes</taxon>
        <taxon>Peronosporales</taxon>
        <taxon>Peronosporaceae</taxon>
        <taxon>Phytophthora</taxon>
    </lineage>
</organism>
<protein>
    <submittedName>
        <fullName evidence="1">Uncharacterized protein</fullName>
    </submittedName>
</protein>
<reference evidence="2" key="1">
    <citation type="submission" date="2011-12" db="EMBL/GenBank/DDBJ databases">
        <authorList>
            <consortium name="The Broad Institute Genome Sequencing Platform"/>
            <person name="Russ C."/>
            <person name="Tyler B."/>
            <person name="Panabieres F."/>
            <person name="Shan W."/>
            <person name="Tripathy S."/>
            <person name="Grunwald N."/>
            <person name="Machado M."/>
            <person name="Young S.K."/>
            <person name="Zeng Q."/>
            <person name="Gargeya S."/>
            <person name="Fitzgerald M."/>
            <person name="Haas B."/>
            <person name="Abouelleil A."/>
            <person name="Alvarado L."/>
            <person name="Arachchi H.M."/>
            <person name="Berlin A."/>
            <person name="Chapman S.B."/>
            <person name="Gearin G."/>
            <person name="Goldberg J."/>
            <person name="Griggs A."/>
            <person name="Gujja S."/>
            <person name="Hansen M."/>
            <person name="Heiman D."/>
            <person name="Howarth C."/>
            <person name="Larimer J."/>
            <person name="Lui A."/>
            <person name="MacDonald P.J.P."/>
            <person name="McCowen C."/>
            <person name="Montmayeur A."/>
            <person name="Murphy C."/>
            <person name="Neiman D."/>
            <person name="Pearson M."/>
            <person name="Priest M."/>
            <person name="Roberts A."/>
            <person name="Saif S."/>
            <person name="Shea T."/>
            <person name="Sisk P."/>
            <person name="Stolte C."/>
            <person name="Sykes S."/>
            <person name="Wortman J."/>
            <person name="Nusbaum C."/>
            <person name="Birren B."/>
        </authorList>
    </citation>
    <scope>NUCLEOTIDE SEQUENCE [LARGE SCALE GENOMIC DNA]</scope>
    <source>
        <strain evidence="2">INRA-310</strain>
    </source>
</reference>
<accession>W2PPL5</accession>
<proteinExistence type="predicted"/>